<dbReference type="InterPro" id="IPR023210">
    <property type="entry name" value="NADP_OxRdtase_dom"/>
</dbReference>
<dbReference type="Pfam" id="PF00248">
    <property type="entry name" value="Aldo_ket_red"/>
    <property type="match status" value="2"/>
</dbReference>
<dbReference type="PANTHER" id="PTHR43625">
    <property type="entry name" value="AFLATOXIN B1 ALDEHYDE REDUCTASE"/>
    <property type="match status" value="1"/>
</dbReference>
<dbReference type="InterPro" id="IPR036812">
    <property type="entry name" value="NAD(P)_OxRdtase_dom_sf"/>
</dbReference>
<dbReference type="GO" id="GO:0016491">
    <property type="term" value="F:oxidoreductase activity"/>
    <property type="evidence" value="ECO:0007669"/>
    <property type="project" value="UniProtKB-KW"/>
</dbReference>
<dbReference type="EMBL" id="KV417978">
    <property type="protein sequence ID" value="KZP03951.1"/>
    <property type="molecule type" value="Genomic_DNA"/>
</dbReference>
<dbReference type="SUPFAM" id="SSF51430">
    <property type="entry name" value="NAD(P)-linked oxidoreductase"/>
    <property type="match status" value="1"/>
</dbReference>
<sequence length="233" mass="25193">MAQGTSKFYGSSRRPTGFWMRSRLYASGCKFIDTSDAYGDSARNSLEGGAWLKRTGTRAAIFLATKFGFTDSGTDFGRTNKINHQIDLYYLHRADPLVPVEVALLQPARELGVKIVAHTPLGRGMPSDALLASVSRFLVAEGLGRQVLARELPEHPQNILKLGAGLQDIGKTHAWLLAQGDDVLPIPGTKTIKYLQENLGAAKVQLTPEDLLEVRKVAVAANVAQGGGTIRPL</sequence>
<dbReference type="AlphaFoldDB" id="A0A167UHJ7"/>
<dbReference type="OrthoDB" id="37537at2759"/>
<reference evidence="3 4" key="1">
    <citation type="journal article" date="2016" name="Mol. Biol. Evol.">
        <title>Comparative Genomics of Early-Diverging Mushroom-Forming Fungi Provides Insights into the Origins of Lignocellulose Decay Capabilities.</title>
        <authorList>
            <person name="Nagy L.G."/>
            <person name="Riley R."/>
            <person name="Tritt A."/>
            <person name="Adam C."/>
            <person name="Daum C."/>
            <person name="Floudas D."/>
            <person name="Sun H."/>
            <person name="Yadav J.S."/>
            <person name="Pangilinan J."/>
            <person name="Larsson K.H."/>
            <person name="Matsuura K."/>
            <person name="Barry K."/>
            <person name="Labutti K."/>
            <person name="Kuo R."/>
            <person name="Ohm R.A."/>
            <person name="Bhattacharya S.S."/>
            <person name="Shirouzu T."/>
            <person name="Yoshinaga Y."/>
            <person name="Martin F.M."/>
            <person name="Grigoriev I.V."/>
            <person name="Hibbett D.S."/>
        </authorList>
    </citation>
    <scope>NUCLEOTIDE SEQUENCE [LARGE SCALE GENOMIC DNA]</scope>
    <source>
        <strain evidence="3 4">CBS 109695</strain>
    </source>
</reference>
<feature type="domain" description="NADP-dependent oxidoreductase" evidence="2">
    <location>
        <begin position="104"/>
        <end position="217"/>
    </location>
</feature>
<dbReference type="PANTHER" id="PTHR43625:SF40">
    <property type="entry name" value="ALDO-KETO REDUCTASE YAKC [NADP(+)]"/>
    <property type="match status" value="1"/>
</dbReference>
<dbReference type="Proteomes" id="UP000076532">
    <property type="component" value="Unassembled WGS sequence"/>
</dbReference>
<protein>
    <submittedName>
        <fullName evidence="3">Aldo/keto reductase</fullName>
    </submittedName>
</protein>
<evidence type="ECO:0000313" key="4">
    <source>
        <dbReference type="Proteomes" id="UP000076532"/>
    </source>
</evidence>
<feature type="domain" description="NADP-dependent oxidoreductase" evidence="2">
    <location>
        <begin position="22"/>
        <end position="101"/>
    </location>
</feature>
<accession>A0A167UHJ7</accession>
<keyword evidence="4" id="KW-1185">Reference proteome</keyword>
<keyword evidence="1" id="KW-0560">Oxidoreductase</keyword>
<dbReference type="STRING" id="436010.A0A167UHJ7"/>
<organism evidence="3 4">
    <name type="scientific">Athelia psychrophila</name>
    <dbReference type="NCBI Taxonomy" id="1759441"/>
    <lineage>
        <taxon>Eukaryota</taxon>
        <taxon>Fungi</taxon>
        <taxon>Dikarya</taxon>
        <taxon>Basidiomycota</taxon>
        <taxon>Agaricomycotina</taxon>
        <taxon>Agaricomycetes</taxon>
        <taxon>Agaricomycetidae</taxon>
        <taxon>Atheliales</taxon>
        <taxon>Atheliaceae</taxon>
        <taxon>Athelia</taxon>
    </lineage>
</organism>
<evidence type="ECO:0000259" key="2">
    <source>
        <dbReference type="Pfam" id="PF00248"/>
    </source>
</evidence>
<dbReference type="InterPro" id="IPR050791">
    <property type="entry name" value="Aldo-Keto_reductase"/>
</dbReference>
<evidence type="ECO:0000313" key="3">
    <source>
        <dbReference type="EMBL" id="KZP03951.1"/>
    </source>
</evidence>
<name>A0A167UHJ7_9AGAM</name>
<dbReference type="Gene3D" id="3.20.20.100">
    <property type="entry name" value="NADP-dependent oxidoreductase domain"/>
    <property type="match status" value="2"/>
</dbReference>
<proteinExistence type="predicted"/>
<gene>
    <name evidence="3" type="ORF">FIBSPDRAFT_915200</name>
</gene>
<evidence type="ECO:0000256" key="1">
    <source>
        <dbReference type="ARBA" id="ARBA00023002"/>
    </source>
</evidence>
<dbReference type="GO" id="GO:0005737">
    <property type="term" value="C:cytoplasm"/>
    <property type="evidence" value="ECO:0007669"/>
    <property type="project" value="TreeGrafter"/>
</dbReference>